<dbReference type="AlphaFoldDB" id="A0A183SHD9"/>
<feature type="compositionally biased region" description="Polar residues" evidence="1">
    <location>
        <begin position="1"/>
        <end position="10"/>
    </location>
</feature>
<feature type="compositionally biased region" description="Polar residues" evidence="1">
    <location>
        <begin position="166"/>
        <end position="179"/>
    </location>
</feature>
<sequence length="316" mass="35672">LTREVQQPRGQSAFEEGNLEKADLPPSTATPPKANDHNQANAADSRDSLDYAGDDLIRRAEMRAHERQKRLMHEVGIDEASGYNERWDGGAHLDRSADHSPRPASIVGPPGPAEGQDPRHLTQKQLLERHMTDGRFINYVNRPPWHTTLDDNGTANGSRRRVEEPSPQNGPRDQRTTNQMDFPSYTVSEMSAARPLATNSRYERCTWLPNLAPDFDIEKRNKRLPASRVQQNHGEDSRDVGNGSSAALSALLDLRKMSRCIECWPKSLLKLTEIAVKKRHSTRSSAMSQEYRCSVVEVPTNYEPPYLRVMIHQLHA</sequence>
<reference evidence="2" key="1">
    <citation type="submission" date="2016-06" db="UniProtKB">
        <authorList>
            <consortium name="WormBaseParasite"/>
        </authorList>
    </citation>
    <scope>IDENTIFICATION</scope>
</reference>
<proteinExistence type="predicted"/>
<accession>A0A183SHD9</accession>
<feature type="region of interest" description="Disordered" evidence="1">
    <location>
        <begin position="138"/>
        <end position="179"/>
    </location>
</feature>
<name>A0A183SHD9_SCHSO</name>
<feature type="region of interest" description="Disordered" evidence="1">
    <location>
        <begin position="86"/>
        <end position="118"/>
    </location>
</feature>
<evidence type="ECO:0000313" key="2">
    <source>
        <dbReference type="WBParaSite" id="SSLN_0000374901-mRNA-1"/>
    </source>
</evidence>
<feature type="region of interest" description="Disordered" evidence="1">
    <location>
        <begin position="1"/>
        <end position="49"/>
    </location>
</feature>
<protein>
    <submittedName>
        <fullName evidence="2">CG10798</fullName>
    </submittedName>
</protein>
<dbReference type="WBParaSite" id="SSLN_0000374901-mRNA-1">
    <property type="protein sequence ID" value="SSLN_0000374901-mRNA-1"/>
    <property type="gene ID" value="SSLN_0000374901"/>
</dbReference>
<evidence type="ECO:0000256" key="1">
    <source>
        <dbReference type="SAM" id="MobiDB-lite"/>
    </source>
</evidence>
<organism evidence="2">
    <name type="scientific">Schistocephalus solidus</name>
    <name type="common">Tapeworm</name>
    <dbReference type="NCBI Taxonomy" id="70667"/>
    <lineage>
        <taxon>Eukaryota</taxon>
        <taxon>Metazoa</taxon>
        <taxon>Spiralia</taxon>
        <taxon>Lophotrochozoa</taxon>
        <taxon>Platyhelminthes</taxon>
        <taxon>Cestoda</taxon>
        <taxon>Eucestoda</taxon>
        <taxon>Diphyllobothriidea</taxon>
        <taxon>Diphyllobothriidae</taxon>
        <taxon>Schistocephalus</taxon>
    </lineage>
</organism>
<feature type="compositionally biased region" description="Basic and acidic residues" evidence="1">
    <location>
        <begin position="86"/>
        <end position="101"/>
    </location>
</feature>